<dbReference type="AlphaFoldDB" id="D2Q3R8"/>
<dbReference type="eggNOG" id="COG0456">
    <property type="taxonomic scope" value="Bacteria"/>
</dbReference>
<dbReference type="InterPro" id="IPR000182">
    <property type="entry name" value="GNAT_dom"/>
</dbReference>
<protein>
    <submittedName>
        <fullName evidence="2">GCN5-related N-acetyltransferase</fullName>
    </submittedName>
</protein>
<evidence type="ECO:0000259" key="1">
    <source>
        <dbReference type="PROSITE" id="PS51186"/>
    </source>
</evidence>
<dbReference type="EMBL" id="CP001736">
    <property type="protein sequence ID" value="ADB35940.1"/>
    <property type="molecule type" value="Genomic_DNA"/>
</dbReference>
<dbReference type="Proteomes" id="UP000007967">
    <property type="component" value="Chromosome"/>
</dbReference>
<dbReference type="HOGENOM" id="CLU_013985_35_1_11"/>
<proteinExistence type="predicted"/>
<dbReference type="InterPro" id="IPR016181">
    <property type="entry name" value="Acyl_CoA_acyltransferase"/>
</dbReference>
<dbReference type="KEGG" id="kfl:Kfla_6952"/>
<dbReference type="PROSITE" id="PS51186">
    <property type="entry name" value="GNAT"/>
    <property type="match status" value="1"/>
</dbReference>
<sequence length="179" mass="19769">MASIRFDSVRGRKVRQNSPVTDLQVRRAKPDDAAALVRLRSLMLAAMGLEVGGEDAPWREVSLRYFADQLAAPETFAAFVVDDPTAGVVAGAAGHCHPHPPGPKDLTLSRGSLYNVSTEPAFRRRGLARLCVIALLDWFRDETDVGQVELHATQDGEPLYRSLGFVDSSYPTQRLRIRR</sequence>
<accession>D2Q3R8</accession>
<evidence type="ECO:0000313" key="3">
    <source>
        <dbReference type="Proteomes" id="UP000007967"/>
    </source>
</evidence>
<name>D2Q3R8_KRIFD</name>
<reference evidence="3" key="1">
    <citation type="submission" date="2009-09" db="EMBL/GenBank/DDBJ databases">
        <title>The complete genome of Kribbella flavida DSM 17836.</title>
        <authorList>
            <consortium name="US DOE Joint Genome Institute (JGI-PGF)"/>
            <person name="Lucas S."/>
            <person name="Copeland A."/>
            <person name="Lapidus A."/>
            <person name="Glavina del Rio T."/>
            <person name="Dalin E."/>
            <person name="Tice H."/>
            <person name="Bruce D."/>
            <person name="Goodwin L."/>
            <person name="Pitluck S."/>
            <person name="Kyrpides N."/>
            <person name="Mavromatis K."/>
            <person name="Ivanova N."/>
            <person name="Saunders E."/>
            <person name="Brettin T."/>
            <person name="Detter J.C."/>
            <person name="Han C."/>
            <person name="Larimer F."/>
            <person name="Land M."/>
            <person name="Hauser L."/>
            <person name="Markowitz V."/>
            <person name="Cheng J.-F."/>
            <person name="Hugenholtz P."/>
            <person name="Woyke T."/>
            <person name="Wu D."/>
            <person name="Pukall R."/>
            <person name="Klenk H.-P."/>
            <person name="Eisen J.A."/>
        </authorList>
    </citation>
    <scope>NUCLEOTIDE SEQUENCE [LARGE SCALE GENOMIC DNA]</scope>
    <source>
        <strain evidence="3">DSM 17836 / JCM 10339 / NBRC 14399</strain>
    </source>
</reference>
<reference evidence="2 3" key="2">
    <citation type="journal article" date="2010" name="Stand. Genomic Sci.">
        <title>Complete genome sequence of Kribbella flavida type strain (IFO 14399).</title>
        <authorList>
            <person name="Pukall R."/>
            <person name="Lapidus A."/>
            <person name="Glavina Del Rio T."/>
            <person name="Copeland A."/>
            <person name="Tice H."/>
            <person name="Cheng J.-F."/>
            <person name="Lucas S."/>
            <person name="Chen F."/>
            <person name="Nolan M."/>
            <person name="LaButti K."/>
            <person name="Pati A."/>
            <person name="Ivanova N."/>
            <person name="Mavrommatis K."/>
            <person name="Mikhailova N."/>
            <person name="Pitluck S."/>
            <person name="Bruce D."/>
            <person name="Goodwin L."/>
            <person name="Land M."/>
            <person name="Hauser L."/>
            <person name="Chang Y.-J."/>
            <person name="Jeffries C.D."/>
            <person name="Chen A."/>
            <person name="Palaniappan K."/>
            <person name="Chain P."/>
            <person name="Rohde M."/>
            <person name="Goeker M."/>
            <person name="Bristow J."/>
            <person name="Eisen J.A."/>
            <person name="Markowitz V."/>
            <person name="Hugenholtz P."/>
            <person name="Kyrpides N.C."/>
            <person name="Klenk H.-P."/>
            <person name="Brettin T."/>
        </authorList>
    </citation>
    <scope>NUCLEOTIDE SEQUENCE [LARGE SCALE GENOMIC DNA]</scope>
    <source>
        <strain evidence="3">DSM 17836 / JCM 10339 / NBRC 14399</strain>
    </source>
</reference>
<dbReference type="CDD" id="cd04301">
    <property type="entry name" value="NAT_SF"/>
    <property type="match status" value="1"/>
</dbReference>
<dbReference type="Pfam" id="PF00583">
    <property type="entry name" value="Acetyltransf_1"/>
    <property type="match status" value="1"/>
</dbReference>
<feature type="domain" description="N-acetyltransferase" evidence="1">
    <location>
        <begin position="23"/>
        <end position="179"/>
    </location>
</feature>
<evidence type="ECO:0000313" key="2">
    <source>
        <dbReference type="EMBL" id="ADB35940.1"/>
    </source>
</evidence>
<organism evidence="2 3">
    <name type="scientific">Kribbella flavida (strain DSM 17836 / JCM 10339 / NBRC 14399)</name>
    <dbReference type="NCBI Taxonomy" id="479435"/>
    <lineage>
        <taxon>Bacteria</taxon>
        <taxon>Bacillati</taxon>
        <taxon>Actinomycetota</taxon>
        <taxon>Actinomycetes</taxon>
        <taxon>Propionibacteriales</taxon>
        <taxon>Kribbellaceae</taxon>
        <taxon>Kribbella</taxon>
    </lineage>
</organism>
<keyword evidence="3" id="KW-1185">Reference proteome</keyword>
<dbReference type="SUPFAM" id="SSF55729">
    <property type="entry name" value="Acyl-CoA N-acyltransferases (Nat)"/>
    <property type="match status" value="1"/>
</dbReference>
<dbReference type="STRING" id="479435.Kfla_6952"/>
<dbReference type="Gene3D" id="3.40.630.30">
    <property type="match status" value="1"/>
</dbReference>
<dbReference type="GO" id="GO:0016747">
    <property type="term" value="F:acyltransferase activity, transferring groups other than amino-acyl groups"/>
    <property type="evidence" value="ECO:0007669"/>
    <property type="project" value="InterPro"/>
</dbReference>
<keyword evidence="2" id="KW-0808">Transferase</keyword>
<gene>
    <name evidence="2" type="ordered locus">Kfla_6952</name>
</gene>